<dbReference type="InterPro" id="IPR046342">
    <property type="entry name" value="CBS_dom_sf"/>
</dbReference>
<name>A0A8A7KH69_9FIRM</name>
<evidence type="ECO:0000313" key="3">
    <source>
        <dbReference type="Proteomes" id="UP000665020"/>
    </source>
</evidence>
<dbReference type="GO" id="GO:0043709">
    <property type="term" value="P:cell adhesion involved in single-species biofilm formation"/>
    <property type="evidence" value="ECO:0007669"/>
    <property type="project" value="TreeGrafter"/>
</dbReference>
<dbReference type="Gene3D" id="3.10.580.10">
    <property type="entry name" value="CBS-domain"/>
    <property type="match status" value="1"/>
</dbReference>
<dbReference type="InterPro" id="IPR029787">
    <property type="entry name" value="Nucleotide_cyclase"/>
</dbReference>
<dbReference type="GO" id="GO:1902201">
    <property type="term" value="P:negative regulation of bacterial-type flagellum-dependent cell motility"/>
    <property type="evidence" value="ECO:0007669"/>
    <property type="project" value="TreeGrafter"/>
</dbReference>
<dbReference type="CDD" id="cd01949">
    <property type="entry name" value="GGDEF"/>
    <property type="match status" value="1"/>
</dbReference>
<gene>
    <name evidence="2" type="ORF">GM661_04135</name>
</gene>
<keyword evidence="3" id="KW-1185">Reference proteome</keyword>
<proteinExistence type="predicted"/>
<dbReference type="SUPFAM" id="SSF54631">
    <property type="entry name" value="CBS-domain pair"/>
    <property type="match status" value="1"/>
</dbReference>
<dbReference type="PANTHER" id="PTHR45138:SF6">
    <property type="entry name" value="DIGUANYLATE CYCLASE DGCN"/>
    <property type="match status" value="1"/>
</dbReference>
<dbReference type="Pfam" id="PF00990">
    <property type="entry name" value="GGDEF"/>
    <property type="match status" value="1"/>
</dbReference>
<dbReference type="KEGG" id="ifn:GM661_04135"/>
<evidence type="ECO:0000313" key="2">
    <source>
        <dbReference type="EMBL" id="QTL97222.1"/>
    </source>
</evidence>
<dbReference type="PANTHER" id="PTHR45138">
    <property type="entry name" value="REGULATORY COMPONENTS OF SENSORY TRANSDUCTION SYSTEM"/>
    <property type="match status" value="1"/>
</dbReference>
<organism evidence="2 3">
    <name type="scientific">Iocasia fonsfrigidae</name>
    <dbReference type="NCBI Taxonomy" id="2682810"/>
    <lineage>
        <taxon>Bacteria</taxon>
        <taxon>Bacillati</taxon>
        <taxon>Bacillota</taxon>
        <taxon>Clostridia</taxon>
        <taxon>Halanaerobiales</taxon>
        <taxon>Halanaerobiaceae</taxon>
        <taxon>Iocasia</taxon>
    </lineage>
</organism>
<dbReference type="SMART" id="SM00267">
    <property type="entry name" value="GGDEF"/>
    <property type="match status" value="1"/>
</dbReference>
<dbReference type="InterPro" id="IPR000644">
    <property type="entry name" value="CBS_dom"/>
</dbReference>
<dbReference type="InterPro" id="IPR000160">
    <property type="entry name" value="GGDEF_dom"/>
</dbReference>
<evidence type="ECO:0000259" key="1">
    <source>
        <dbReference type="PROSITE" id="PS50887"/>
    </source>
</evidence>
<reference evidence="2" key="1">
    <citation type="submission" date="2019-12" db="EMBL/GenBank/DDBJ databases">
        <authorList>
            <person name="zhang j."/>
            <person name="sun C.M."/>
        </authorList>
    </citation>
    <scope>NUCLEOTIDE SEQUENCE</scope>
    <source>
        <strain evidence="2">NS-1</strain>
    </source>
</reference>
<dbReference type="Proteomes" id="UP000665020">
    <property type="component" value="Chromosome"/>
</dbReference>
<sequence length="339" mass="39006">MAVFESLLVGEIYMDIHKAIIGKIAKSYSNGSVSSDKKTKEVVSLFKMDNQLGRVVIVEHGKPIGLVMRDNIFYRLGSQFGYSLYMDKYISKIMNKNPLILDYNTPILRVSQLAMSRKKANLYDYIIITKEEIYYGTVSIKELLIHVSQLKVAEARDLNPLTNLPGNRLIEEDITHRIKNKDIFSVLYLDLDNFKVFNDNYGYKKGDNIIIFTAELLRDAIKKFGGSNDFIGHIGGDDFLIVTEPLKDIKISEYIIEQFDKNVLRFFSEEDIRNGYMEGNDRMGHFYQMPLTSISIAIISNEKQRIDNHLQISDIAAELKKHVKNKAGSNYIKNRRSNY</sequence>
<dbReference type="AlphaFoldDB" id="A0A8A7KH69"/>
<dbReference type="GO" id="GO:0005886">
    <property type="term" value="C:plasma membrane"/>
    <property type="evidence" value="ECO:0007669"/>
    <property type="project" value="TreeGrafter"/>
</dbReference>
<dbReference type="NCBIfam" id="TIGR00254">
    <property type="entry name" value="GGDEF"/>
    <property type="match status" value="1"/>
</dbReference>
<dbReference type="SUPFAM" id="SSF55073">
    <property type="entry name" value="Nucleotide cyclase"/>
    <property type="match status" value="1"/>
</dbReference>
<dbReference type="EMBL" id="CP046640">
    <property type="protein sequence ID" value="QTL97222.1"/>
    <property type="molecule type" value="Genomic_DNA"/>
</dbReference>
<protein>
    <submittedName>
        <fullName evidence="2">Diguanylate cyclase</fullName>
    </submittedName>
</protein>
<dbReference type="InterPro" id="IPR043128">
    <property type="entry name" value="Rev_trsase/Diguanyl_cyclase"/>
</dbReference>
<dbReference type="PROSITE" id="PS50887">
    <property type="entry name" value="GGDEF"/>
    <property type="match status" value="1"/>
</dbReference>
<feature type="domain" description="GGDEF" evidence="1">
    <location>
        <begin position="182"/>
        <end position="337"/>
    </location>
</feature>
<accession>A0A8A7KH69</accession>
<dbReference type="Pfam" id="PF00571">
    <property type="entry name" value="CBS"/>
    <property type="match status" value="1"/>
</dbReference>
<dbReference type="GO" id="GO:0052621">
    <property type="term" value="F:diguanylate cyclase activity"/>
    <property type="evidence" value="ECO:0007669"/>
    <property type="project" value="TreeGrafter"/>
</dbReference>
<dbReference type="InterPro" id="IPR050469">
    <property type="entry name" value="Diguanylate_Cyclase"/>
</dbReference>
<dbReference type="Gene3D" id="3.30.70.270">
    <property type="match status" value="1"/>
</dbReference>